<evidence type="ECO:0000313" key="2">
    <source>
        <dbReference type="Proteomes" id="UP000653644"/>
    </source>
</evidence>
<name>A0ABQ3CHN0_9ACTN</name>
<protein>
    <submittedName>
        <fullName evidence="1">Uncharacterized protein</fullName>
    </submittedName>
</protein>
<gene>
    <name evidence="1" type="ORF">GCM10010345_19690</name>
</gene>
<dbReference type="EMBL" id="BMVN01000005">
    <property type="protein sequence ID" value="GHA15120.1"/>
    <property type="molecule type" value="Genomic_DNA"/>
</dbReference>
<reference evidence="2" key="1">
    <citation type="journal article" date="2019" name="Int. J. Syst. Evol. Microbiol.">
        <title>The Global Catalogue of Microorganisms (GCM) 10K type strain sequencing project: providing services to taxonomists for standard genome sequencing and annotation.</title>
        <authorList>
            <consortium name="The Broad Institute Genomics Platform"/>
            <consortium name="The Broad Institute Genome Sequencing Center for Infectious Disease"/>
            <person name="Wu L."/>
            <person name="Ma J."/>
        </authorList>
    </citation>
    <scope>NUCLEOTIDE SEQUENCE [LARGE SCALE GENOMIC DNA]</scope>
    <source>
        <strain evidence="2">JCM 4733</strain>
    </source>
</reference>
<organism evidence="1 2">
    <name type="scientific">Streptomyces canarius</name>
    <dbReference type="NCBI Taxonomy" id="285453"/>
    <lineage>
        <taxon>Bacteria</taxon>
        <taxon>Bacillati</taxon>
        <taxon>Actinomycetota</taxon>
        <taxon>Actinomycetes</taxon>
        <taxon>Kitasatosporales</taxon>
        <taxon>Streptomycetaceae</taxon>
        <taxon>Streptomyces</taxon>
    </lineage>
</organism>
<comment type="caution">
    <text evidence="1">The sequence shown here is derived from an EMBL/GenBank/DDBJ whole genome shotgun (WGS) entry which is preliminary data.</text>
</comment>
<accession>A0ABQ3CHN0</accession>
<dbReference type="Proteomes" id="UP000653644">
    <property type="component" value="Unassembled WGS sequence"/>
</dbReference>
<evidence type="ECO:0000313" key="1">
    <source>
        <dbReference type="EMBL" id="GHA15120.1"/>
    </source>
</evidence>
<sequence>MNPLSTQSLLAAFGALGLRAVMFAGTGLLDGFFLPGDSLLLLVRYGHAKAIVPAGCVPVVRTVLSRSRGPWRCPPGWSPCGRWSAARCAASA</sequence>
<keyword evidence="2" id="KW-1185">Reference proteome</keyword>
<proteinExistence type="predicted"/>